<feature type="region of interest" description="Disordered" evidence="1">
    <location>
        <begin position="70"/>
        <end position="104"/>
    </location>
</feature>
<feature type="compositionally biased region" description="Basic and acidic residues" evidence="1">
    <location>
        <begin position="1"/>
        <end position="17"/>
    </location>
</feature>
<feature type="compositionally biased region" description="Polar residues" evidence="1">
    <location>
        <begin position="70"/>
        <end position="83"/>
    </location>
</feature>
<gene>
    <name evidence="2" type="ORF">CEXT_448711</name>
</gene>
<proteinExistence type="predicted"/>
<reference evidence="2 3" key="1">
    <citation type="submission" date="2021-06" db="EMBL/GenBank/DDBJ databases">
        <title>Caerostris extrusa draft genome.</title>
        <authorList>
            <person name="Kono N."/>
            <person name="Arakawa K."/>
        </authorList>
    </citation>
    <scope>NUCLEOTIDE SEQUENCE [LARGE SCALE GENOMIC DNA]</scope>
</reference>
<protein>
    <submittedName>
        <fullName evidence="2">Uncharacterized protein</fullName>
    </submittedName>
</protein>
<keyword evidence="3" id="KW-1185">Reference proteome</keyword>
<dbReference type="AlphaFoldDB" id="A0AAV4XM39"/>
<organism evidence="2 3">
    <name type="scientific">Caerostris extrusa</name>
    <name type="common">Bark spider</name>
    <name type="synonym">Caerostris bankana</name>
    <dbReference type="NCBI Taxonomy" id="172846"/>
    <lineage>
        <taxon>Eukaryota</taxon>
        <taxon>Metazoa</taxon>
        <taxon>Ecdysozoa</taxon>
        <taxon>Arthropoda</taxon>
        <taxon>Chelicerata</taxon>
        <taxon>Arachnida</taxon>
        <taxon>Araneae</taxon>
        <taxon>Araneomorphae</taxon>
        <taxon>Entelegynae</taxon>
        <taxon>Araneoidea</taxon>
        <taxon>Araneidae</taxon>
        <taxon>Caerostris</taxon>
    </lineage>
</organism>
<evidence type="ECO:0000256" key="1">
    <source>
        <dbReference type="SAM" id="MobiDB-lite"/>
    </source>
</evidence>
<evidence type="ECO:0000313" key="3">
    <source>
        <dbReference type="Proteomes" id="UP001054945"/>
    </source>
</evidence>
<dbReference type="Proteomes" id="UP001054945">
    <property type="component" value="Unassembled WGS sequence"/>
</dbReference>
<feature type="region of interest" description="Disordered" evidence="1">
    <location>
        <begin position="1"/>
        <end position="28"/>
    </location>
</feature>
<name>A0AAV4XM39_CAEEX</name>
<dbReference type="EMBL" id="BPLR01017835">
    <property type="protein sequence ID" value="GIY94879.1"/>
    <property type="molecule type" value="Genomic_DNA"/>
</dbReference>
<accession>A0AAV4XM39</accession>
<sequence length="104" mass="11648">MEEEGCGRSTRDGDERRRKSHPSNPIGVERECYPPGISCGVRRLRKGCCRSPDVCPSFCRLGRRWKSTTLSRRTPSGSTSLQGLPTRCVQRPFGDKKSMARSFG</sequence>
<comment type="caution">
    <text evidence="2">The sequence shown here is derived from an EMBL/GenBank/DDBJ whole genome shotgun (WGS) entry which is preliminary data.</text>
</comment>
<evidence type="ECO:0000313" key="2">
    <source>
        <dbReference type="EMBL" id="GIY94879.1"/>
    </source>
</evidence>